<comment type="caution">
    <text evidence="6">The sequence shown here is derived from an EMBL/GenBank/DDBJ whole genome shotgun (WGS) entry which is preliminary data.</text>
</comment>
<feature type="transmembrane region" description="Helical" evidence="2">
    <location>
        <begin position="1561"/>
        <end position="1582"/>
    </location>
</feature>
<dbReference type="NCBIfam" id="TIGR04226">
    <property type="entry name" value="RrgB_K2N_iso_D2"/>
    <property type="match status" value="3"/>
</dbReference>
<dbReference type="Gene3D" id="2.60.40.740">
    <property type="match status" value="6"/>
</dbReference>
<feature type="domain" description="DUF11" evidence="4">
    <location>
        <begin position="478"/>
        <end position="592"/>
    </location>
</feature>
<dbReference type="PANTHER" id="PTHR34819:SF3">
    <property type="entry name" value="CELL SURFACE PROTEIN"/>
    <property type="match status" value="1"/>
</dbReference>
<reference evidence="7" key="1">
    <citation type="submission" date="2023-06" db="EMBL/GenBank/DDBJ databases">
        <title>Identification and characterization of horizontal gene transfer across gut microbiota members of farm animals based on homology search.</title>
        <authorList>
            <person name="Zeman M."/>
            <person name="Kubasova T."/>
            <person name="Jahodarova E."/>
            <person name="Nykrynova M."/>
            <person name="Rychlik I."/>
        </authorList>
    </citation>
    <scope>NUCLEOTIDE SEQUENCE [LARGE SCALE GENOMIC DNA]</scope>
    <source>
        <strain evidence="7">154_Feed</strain>
    </source>
</reference>
<feature type="domain" description="DUF11" evidence="4">
    <location>
        <begin position="1357"/>
        <end position="1469"/>
    </location>
</feature>
<proteinExistence type="predicted"/>
<dbReference type="PANTHER" id="PTHR34819">
    <property type="entry name" value="LARGE CYSTEINE-RICH PERIPLASMIC PROTEIN OMCB"/>
    <property type="match status" value="1"/>
</dbReference>
<feature type="domain" description="Adhesin isopeptide-forming adherence" evidence="5">
    <location>
        <begin position="333"/>
        <end position="470"/>
    </location>
</feature>
<name>A0ABT7V9V7_9ACTN</name>
<dbReference type="InterPro" id="IPR051172">
    <property type="entry name" value="Chlamydia_OmcB"/>
</dbReference>
<evidence type="ECO:0000256" key="2">
    <source>
        <dbReference type="SAM" id="Phobius"/>
    </source>
</evidence>
<protein>
    <submittedName>
        <fullName evidence="6">Isopeptide-forming domain-containing fimbrial protein</fullName>
    </submittedName>
</protein>
<feature type="compositionally biased region" description="Polar residues" evidence="1">
    <location>
        <begin position="1535"/>
        <end position="1545"/>
    </location>
</feature>
<keyword evidence="2" id="KW-0812">Transmembrane</keyword>
<dbReference type="InterPro" id="IPR047589">
    <property type="entry name" value="DUF11_rpt"/>
</dbReference>
<evidence type="ECO:0000313" key="6">
    <source>
        <dbReference type="EMBL" id="MDM8275278.1"/>
    </source>
</evidence>
<feature type="chain" id="PRO_5045605170" evidence="3">
    <location>
        <begin position="20"/>
        <end position="1600"/>
    </location>
</feature>
<keyword evidence="2" id="KW-0472">Membrane</keyword>
<evidence type="ECO:0000259" key="5">
    <source>
        <dbReference type="Pfam" id="PF17998"/>
    </source>
</evidence>
<evidence type="ECO:0000313" key="7">
    <source>
        <dbReference type="Proteomes" id="UP001529421"/>
    </source>
</evidence>
<keyword evidence="3" id="KW-0732">Signal</keyword>
<organism evidence="6 7">
    <name type="scientific">Enorma phocaeensis</name>
    <dbReference type="NCBI Taxonomy" id="1871019"/>
    <lineage>
        <taxon>Bacteria</taxon>
        <taxon>Bacillati</taxon>
        <taxon>Actinomycetota</taxon>
        <taxon>Coriobacteriia</taxon>
        <taxon>Coriobacteriales</taxon>
        <taxon>Coriobacteriaceae</taxon>
        <taxon>Enorma</taxon>
    </lineage>
</organism>
<keyword evidence="7" id="KW-1185">Reference proteome</keyword>
<dbReference type="InterPro" id="IPR026345">
    <property type="entry name" value="Adh_isopep-form_adh_dom"/>
</dbReference>
<sequence>MGGATVLGVTLPLIWSAYAAPGTAVIEQVAENEFEPLGYEASIDFTDIQVVDGFQTVSDIGAYYDHRGAGDPGVGETIDPDDLYGQVRGGAGWALDGTDDSLKGRAALRYTGGTYGNDEYDAIVTFEDWHVLEPVDGWESHWSYEFHEIFQPGVYISQAYKAQSDKDTGYQNFNIYTVGLDELQVSVEFVYADTSTPFPAKGHMTCIDLDTSQAFTFGGAVTGGRIVAENDHLSLERDDTYVQSSTDPLSVDFRNSPDEYKNGLVEVFYDTTEESGQLGQPIELYFYPSWHGDRGDTQAFFAMTSDFLTLPNPNENPSGQTDITKTADKTSGVSVGDKVEYTVDYQAHEQGVNCRLGYRYTALDIIDVLPAEMRYVDGTGRLLDEDGNDITEQAGVVVYEGDNERPVENTVRFDFNREYLTSMPMAGEHYRFIFSAELTEYPADGSLYVRNSSYALINNAGRVPSNNVDTELLEPVFSVDKTADTYEYEVGDIVSYTVVYKQTVANAQSRNTIVSDNLPEYLELIPDSVVATGVKDLPAVEVNGNEWSLDFDKFNYGDELVVTYQARVRQSGVGKEVINNAGIHANNAADADDPEEIYVNTANLEVTKDVDRYEGYVGASDRDPGFFEYTVRVSNTQEGTVANGVVITDDSLPEGMKLGRNDDGSLMIESFTENGSEVAMTWIGDRTEGTLSDIQYRIGDDDHTHDQYTTITPQWNLDPAGTGWRLSVDHLAFGTEIVVVYRAYPEDSVSGWEIINKADVEADNSLPDDDTAKVWVNQPHLAVDKTASNDSFTVNDEILYHVTVTNETPGTFGRNLIISDLAHTEGVELLRDTIRVYDSRGEDITESCTVTFKHAPQGGETFIVETHRNIVSSSDTYPVWEDGATTDHEGANPLGEEGETEITVEYRVKINDADLAGQTVDNTALAVTDEPHTETTDDEVVDVKGPRLAVEKASDKDVYQVGEIAHYSLTVTQTREDVVAQNVVIKDQMDDAGIGRIVEGSIQAIGPDDEVIDAEPVYITDEETGDVIGFELVTNTDLPDEGTITVTYDVETKVAGTILGNKVQASADNALDGVDDHEVRIVDPYAEVTLTKTVDDEQKRVGDTATYTVTASVADHPAANVVICDQSLPEGMPVDLRGIVVEIDGVRVDDLTIDVEDNGFAVHLGDLEAGSVATLTYTAQVRDEGLQGQSVVNTAVLTSDALEDPLRADAYVTIPLDEPDISLHKSVDRDTIPVGDTVTYTIEAAVAEEAGEVLNVTIGDASLPDAMHIDMASIRAWLGDHEITPVPANIQNNTFSIDFGDLRPKESIRITYRATAQDDELAGTQVTNIATLASESLDEPLTSEAVVNIVGEDESTIDKKASMGTAQVGDKVTYTITAHAGRDLSDATVSDSGLPEGLAIDDASLEVRVNDEIRDAEVTMDGNGFVVSLGDLAAGDEVLITYIATVEETIEVTRAENTATLESPDLPEPLEATEIVEIPEPDEPAEPEPEPDPDDPEPDDPDEPEPSDPDDNEPGDTTPEDPEPDKPDDADPGQETPSPSDNQTKGPDEEKNLGKTGDMTMGVLPIAGGICALAGAGGLVGYRKLRQHDERDGWGIHHTS</sequence>
<dbReference type="NCBIfam" id="TIGR01451">
    <property type="entry name" value="B_ant_repeat"/>
    <property type="match status" value="1"/>
</dbReference>
<dbReference type="Pfam" id="PF01345">
    <property type="entry name" value="DUF11"/>
    <property type="match status" value="3"/>
</dbReference>
<feature type="domain" description="DUF11" evidence="4">
    <location>
        <begin position="1088"/>
        <end position="1208"/>
    </location>
</feature>
<dbReference type="InterPro" id="IPR026466">
    <property type="entry name" value="Fim_isopep_form_D2_dom"/>
</dbReference>
<dbReference type="Pfam" id="PF17998">
    <property type="entry name" value="AgI_II_C2"/>
    <property type="match status" value="1"/>
</dbReference>
<keyword evidence="2" id="KW-1133">Transmembrane helix</keyword>
<gene>
    <name evidence="6" type="ORF">QUW28_07205</name>
</gene>
<dbReference type="InterPro" id="IPR001434">
    <property type="entry name" value="OmcB-like_DUF11"/>
</dbReference>
<evidence type="ECO:0000256" key="3">
    <source>
        <dbReference type="SAM" id="SignalP"/>
    </source>
</evidence>
<feature type="signal peptide" evidence="3">
    <location>
        <begin position="1"/>
        <end position="19"/>
    </location>
</feature>
<dbReference type="EMBL" id="JAUDDZ010000009">
    <property type="protein sequence ID" value="MDM8275278.1"/>
    <property type="molecule type" value="Genomic_DNA"/>
</dbReference>
<dbReference type="Proteomes" id="UP001529421">
    <property type="component" value="Unassembled WGS sequence"/>
</dbReference>
<evidence type="ECO:0000259" key="4">
    <source>
        <dbReference type="Pfam" id="PF01345"/>
    </source>
</evidence>
<feature type="region of interest" description="Disordered" evidence="1">
    <location>
        <begin position="1480"/>
        <end position="1558"/>
    </location>
</feature>
<feature type="compositionally biased region" description="Acidic residues" evidence="1">
    <location>
        <begin position="1480"/>
        <end position="1523"/>
    </location>
</feature>
<accession>A0ABT7V9V7</accession>
<dbReference type="RefSeq" id="WP_289545280.1">
    <property type="nucleotide sequence ID" value="NZ_JAUDDZ010000009.1"/>
</dbReference>
<evidence type="ECO:0000256" key="1">
    <source>
        <dbReference type="SAM" id="MobiDB-lite"/>
    </source>
</evidence>